<keyword evidence="1" id="KW-0732">Signal</keyword>
<dbReference type="AlphaFoldDB" id="A0C7Z8"/>
<dbReference type="RefSeq" id="XP_001434312.1">
    <property type="nucleotide sequence ID" value="XM_001434275.1"/>
</dbReference>
<accession>A0C7Z8</accession>
<dbReference type="GeneID" id="5020097"/>
<reference evidence="2 3" key="1">
    <citation type="journal article" date="2006" name="Nature">
        <title>Global trends of whole-genome duplications revealed by the ciliate Paramecium tetraurelia.</title>
        <authorList>
            <consortium name="Genoscope"/>
            <person name="Aury J.-M."/>
            <person name="Jaillon O."/>
            <person name="Duret L."/>
            <person name="Noel B."/>
            <person name="Jubin C."/>
            <person name="Porcel B.M."/>
            <person name="Segurens B."/>
            <person name="Daubin V."/>
            <person name="Anthouard V."/>
            <person name="Aiach N."/>
            <person name="Arnaiz O."/>
            <person name="Billaut A."/>
            <person name="Beisson J."/>
            <person name="Blanc I."/>
            <person name="Bouhouche K."/>
            <person name="Camara F."/>
            <person name="Duharcourt S."/>
            <person name="Guigo R."/>
            <person name="Gogendeau D."/>
            <person name="Katinka M."/>
            <person name="Keller A.-M."/>
            <person name="Kissmehl R."/>
            <person name="Klotz C."/>
            <person name="Koll F."/>
            <person name="Le Moue A."/>
            <person name="Lepere C."/>
            <person name="Malinsky S."/>
            <person name="Nowacki M."/>
            <person name="Nowak J.K."/>
            <person name="Plattner H."/>
            <person name="Poulain J."/>
            <person name="Ruiz F."/>
            <person name="Serrano V."/>
            <person name="Zagulski M."/>
            <person name="Dessen P."/>
            <person name="Betermier M."/>
            <person name="Weissenbach J."/>
            <person name="Scarpelli C."/>
            <person name="Schachter V."/>
            <person name="Sperling L."/>
            <person name="Meyer E."/>
            <person name="Cohen J."/>
            <person name="Wincker P."/>
        </authorList>
    </citation>
    <scope>NUCLEOTIDE SEQUENCE [LARGE SCALE GENOMIC DNA]</scope>
    <source>
        <strain evidence="2 3">Stock d4-2</strain>
    </source>
</reference>
<dbReference type="Proteomes" id="UP000000600">
    <property type="component" value="Unassembled WGS sequence"/>
</dbReference>
<dbReference type="InterPro" id="IPR009030">
    <property type="entry name" value="Growth_fac_rcpt_cys_sf"/>
</dbReference>
<gene>
    <name evidence="2" type="ORF">GSPATT00036046001</name>
</gene>
<evidence type="ECO:0000313" key="2">
    <source>
        <dbReference type="EMBL" id="CAK66915.1"/>
    </source>
</evidence>
<dbReference type="OrthoDB" id="282595at2759"/>
<dbReference type="SUPFAM" id="SSF57184">
    <property type="entry name" value="Growth factor receptor domain"/>
    <property type="match status" value="1"/>
</dbReference>
<proteinExistence type="predicted"/>
<dbReference type="PANTHER" id="PTHR39767">
    <property type="entry name" value="CALCIUM/CALMODULIN-BINDING MEMBRANE PROTEIN PCM4-RELATED"/>
    <property type="match status" value="1"/>
</dbReference>
<dbReference type="InParanoid" id="A0C7Z8"/>
<evidence type="ECO:0000256" key="1">
    <source>
        <dbReference type="SAM" id="SignalP"/>
    </source>
</evidence>
<sequence>MKNQNLFILVLLCLARSQEPWEIIYKTFQDKDSMDLEGWVVKNSYTENKVSNCAGYTLFGGYNQFSSKTIVYKHFSLPPHYKLKITSQFWKIDSWNDEYAYAIADNYVWSQMYSYSDGTQMCGRRSDLPDTTTQITIITNNYSKSLLFIMTSNLDVNDEESWGFRDFILSILRCPQGCIYCQDNDYNNCYYWIDFLSLWYQSIELDGWMKNDNTLPATGQCVDIVLVGGKSNLAPNDKLGKIIENLAPHYRIQVNVQFWKIGLWKNEQFSLEIDDQINKTDLGTQGIYSICGATELVKIFNIGVTLSHSKSQCKITMRTNLNTETTDASWGIRAFDIYLAKCFTGCDQCIGPLKTDCKVCSSGWIFYKDLCTHPPPMLFSQISITQNKDSQSDQRISMEIRLLEVDQQIITQGDFTLLFKNNQQILTVQVYVKCFPNKTIKSQFQFNNIENSHKYQFEKECKQNFNSVIYKVKYDLRTITEQELIFNTSDTKCLIYQVIKVAGESELIKILEILQDDV</sequence>
<dbReference type="HOGENOM" id="CLU_527312_0_0_1"/>
<evidence type="ECO:0000313" key="3">
    <source>
        <dbReference type="Proteomes" id="UP000000600"/>
    </source>
</evidence>
<feature type="chain" id="PRO_5002623245" evidence="1">
    <location>
        <begin position="21"/>
        <end position="518"/>
    </location>
</feature>
<keyword evidence="3" id="KW-1185">Reference proteome</keyword>
<dbReference type="KEGG" id="ptm:GSPATT00036046001"/>
<dbReference type="EMBL" id="CT868048">
    <property type="protein sequence ID" value="CAK66915.1"/>
    <property type="molecule type" value="Genomic_DNA"/>
</dbReference>
<dbReference type="OMA" id="TKCLIYQ"/>
<protein>
    <submittedName>
        <fullName evidence="2">Uncharacterized protein</fullName>
    </submittedName>
</protein>
<name>A0C7Z8_PARTE</name>
<feature type="signal peptide" evidence="1">
    <location>
        <begin position="1"/>
        <end position="20"/>
    </location>
</feature>
<organism evidence="2 3">
    <name type="scientific">Paramecium tetraurelia</name>
    <dbReference type="NCBI Taxonomy" id="5888"/>
    <lineage>
        <taxon>Eukaryota</taxon>
        <taxon>Sar</taxon>
        <taxon>Alveolata</taxon>
        <taxon>Ciliophora</taxon>
        <taxon>Intramacronucleata</taxon>
        <taxon>Oligohymenophorea</taxon>
        <taxon>Peniculida</taxon>
        <taxon>Parameciidae</taxon>
        <taxon>Paramecium</taxon>
    </lineage>
</organism>
<dbReference type="PANTHER" id="PTHR39767:SF2">
    <property type="entry name" value="CHROMOSOME UNDETERMINED SCAFFOLD_1, WHOLE GENOME SHOTGUN SEQUENCE"/>
    <property type="match status" value="1"/>
</dbReference>